<reference evidence="4 5" key="1">
    <citation type="submission" date="2015-03" db="EMBL/GenBank/DDBJ databases">
        <authorList>
            <consortium name="Pathogen Informatics"/>
        </authorList>
    </citation>
    <scope>NUCLEOTIDE SEQUENCE [LARGE SCALE GENOMIC DNA]</scope>
    <source>
        <strain evidence="2 4">D00501624</strain>
        <strain evidence="3 5">M09401471</strain>
    </source>
</reference>
<dbReference type="Proteomes" id="UP000044938">
    <property type="component" value="Unassembled WGS sequence"/>
</dbReference>
<proteinExistence type="predicted"/>
<protein>
    <submittedName>
        <fullName evidence="3">Uncharacterized protein</fullName>
    </submittedName>
</protein>
<name>A0A655EPP8_MYCTX</name>
<evidence type="ECO:0000256" key="1">
    <source>
        <dbReference type="SAM" id="MobiDB-lite"/>
    </source>
</evidence>
<accession>A0A655EPP8</accession>
<organism evidence="3 5">
    <name type="scientific">Mycobacterium tuberculosis</name>
    <dbReference type="NCBI Taxonomy" id="1773"/>
    <lineage>
        <taxon>Bacteria</taxon>
        <taxon>Bacillati</taxon>
        <taxon>Actinomycetota</taxon>
        <taxon>Actinomycetes</taxon>
        <taxon>Mycobacteriales</taxon>
        <taxon>Mycobacteriaceae</taxon>
        <taxon>Mycobacterium</taxon>
        <taxon>Mycobacterium tuberculosis complex</taxon>
    </lineage>
</organism>
<dbReference type="AlphaFoldDB" id="A0A655EPP8"/>
<evidence type="ECO:0000313" key="5">
    <source>
        <dbReference type="Proteomes" id="UP000044938"/>
    </source>
</evidence>
<dbReference type="EMBL" id="CSAJ01001071">
    <property type="protein sequence ID" value="COX55209.1"/>
    <property type="molecule type" value="Genomic_DNA"/>
</dbReference>
<dbReference type="EMBL" id="CQQC01000489">
    <property type="protein sequence ID" value="CNV11386.1"/>
    <property type="molecule type" value="Genomic_DNA"/>
</dbReference>
<feature type="region of interest" description="Disordered" evidence="1">
    <location>
        <begin position="99"/>
        <end position="124"/>
    </location>
</feature>
<evidence type="ECO:0000313" key="4">
    <source>
        <dbReference type="Proteomes" id="UP000039217"/>
    </source>
</evidence>
<gene>
    <name evidence="2" type="ORF">ERS007661_01668</name>
    <name evidence="3" type="ORF">ERS007720_04661</name>
</gene>
<sequence length="124" mass="12846">MTIEIVVTQLGIAPGRDMTGLHFLGCGESVVGLARGEQSGEHVTVDFGALRLPVRPVRPTHLGPLIPIQAKPAQRVQQRQIAFLAVALGVGVLDAEHEGATGVPGVGPVEQRGADQTDVRSSGG</sequence>
<evidence type="ECO:0000313" key="3">
    <source>
        <dbReference type="EMBL" id="COX55209.1"/>
    </source>
</evidence>
<dbReference type="Proteomes" id="UP000039217">
    <property type="component" value="Unassembled WGS sequence"/>
</dbReference>
<evidence type="ECO:0000313" key="2">
    <source>
        <dbReference type="EMBL" id="CNV11386.1"/>
    </source>
</evidence>